<dbReference type="GO" id="GO:0005737">
    <property type="term" value="C:cytoplasm"/>
    <property type="evidence" value="ECO:0007669"/>
    <property type="project" value="InterPro"/>
</dbReference>
<comment type="subcellular location">
    <subcellularLocation>
        <location evidence="1">Secreted</location>
    </subcellularLocation>
</comment>
<feature type="chain" id="PRO_5018115292" evidence="7">
    <location>
        <begin position="19"/>
        <end position="2187"/>
    </location>
</feature>
<accession>A0A3G8YD94</accession>
<evidence type="ECO:0000256" key="1">
    <source>
        <dbReference type="ARBA" id="ARBA00004613"/>
    </source>
</evidence>
<dbReference type="Gene3D" id="2.180.10.10">
    <property type="entry name" value="RHS repeat-associated core"/>
    <property type="match status" value="1"/>
</dbReference>
<evidence type="ECO:0000256" key="7">
    <source>
        <dbReference type="SAM" id="SignalP"/>
    </source>
</evidence>
<dbReference type="PANTHER" id="PTHR32305:SF15">
    <property type="entry name" value="PROTEIN RHSA-RELATED"/>
    <property type="match status" value="1"/>
</dbReference>
<feature type="signal peptide" evidence="7">
    <location>
        <begin position="1"/>
        <end position="18"/>
    </location>
</feature>
<dbReference type="InterPro" id="IPR013517">
    <property type="entry name" value="FG-GAP"/>
</dbReference>
<dbReference type="InterPro" id="IPR028994">
    <property type="entry name" value="Integrin_alpha_N"/>
</dbReference>
<dbReference type="Pfam" id="PF05593">
    <property type="entry name" value="RHS_repeat"/>
    <property type="match status" value="1"/>
</dbReference>
<dbReference type="Pfam" id="PF13517">
    <property type="entry name" value="FG-GAP_3"/>
    <property type="match status" value="1"/>
</dbReference>
<evidence type="ECO:0000313" key="9">
    <source>
        <dbReference type="Proteomes" id="UP000281810"/>
    </source>
</evidence>
<keyword evidence="3 7" id="KW-0732">Signal</keyword>
<keyword evidence="4" id="KW-0843">Virulence</keyword>
<dbReference type="SUPFAM" id="SSF69318">
    <property type="entry name" value="Integrin alpha N-terminal domain"/>
    <property type="match status" value="1"/>
</dbReference>
<dbReference type="GO" id="GO:0005576">
    <property type="term" value="C:extracellular region"/>
    <property type="evidence" value="ECO:0007669"/>
    <property type="project" value="UniProtKB-SubCell"/>
</dbReference>
<dbReference type="OrthoDB" id="6225685at2"/>
<dbReference type="RefSeq" id="WP_124801476.1">
    <property type="nucleotide sequence ID" value="NZ_CP034161.1"/>
</dbReference>
<feature type="transmembrane region" description="Helical" evidence="6">
    <location>
        <begin position="1950"/>
        <end position="1977"/>
    </location>
</feature>
<evidence type="ECO:0000256" key="4">
    <source>
        <dbReference type="ARBA" id="ARBA00023026"/>
    </source>
</evidence>
<evidence type="ECO:0000256" key="5">
    <source>
        <dbReference type="SAM" id="MobiDB-lite"/>
    </source>
</evidence>
<protein>
    <submittedName>
        <fullName evidence="8">Type IV secretion protein Rhs</fullName>
    </submittedName>
</protein>
<keyword evidence="9" id="KW-1185">Reference proteome</keyword>
<evidence type="ECO:0000313" key="8">
    <source>
        <dbReference type="EMBL" id="AZI39201.1"/>
    </source>
</evidence>
<name>A0A3G8YD94_9FLAO</name>
<reference evidence="9" key="1">
    <citation type="submission" date="2018-11" db="EMBL/GenBank/DDBJ databases">
        <title>Proposal to divide the Flavobacteriaceae and reorganize its genera based on Amino Acid Identity values calculated from whole genome sequences.</title>
        <authorList>
            <person name="Nicholson A.C."/>
            <person name="Gulvik C.A."/>
            <person name="Whitney A.M."/>
            <person name="Humrighouse B.W."/>
            <person name="Bell M."/>
            <person name="Holmes B."/>
            <person name="Steigerwalt A.B."/>
            <person name="Villarma A."/>
            <person name="Sheth M."/>
            <person name="Batra D."/>
            <person name="Pryor J."/>
            <person name="Bernardet J.-F."/>
            <person name="Hugo C."/>
            <person name="Kampfer P."/>
            <person name="Newman J.D."/>
            <person name="McQuiston J.R."/>
        </authorList>
    </citation>
    <scope>NUCLEOTIDE SEQUENCE [LARGE SCALE GENOMIC DNA]</scope>
    <source>
        <strain evidence="9">F5649</strain>
    </source>
</reference>
<dbReference type="InterPro" id="IPR031325">
    <property type="entry name" value="RHS_repeat"/>
</dbReference>
<keyword evidence="6" id="KW-1133">Transmembrane helix</keyword>
<evidence type="ECO:0000256" key="3">
    <source>
        <dbReference type="ARBA" id="ARBA00022729"/>
    </source>
</evidence>
<keyword evidence="6" id="KW-0472">Membrane</keyword>
<feature type="region of interest" description="Disordered" evidence="5">
    <location>
        <begin position="68"/>
        <end position="95"/>
    </location>
</feature>
<dbReference type="InterPro" id="IPR006530">
    <property type="entry name" value="YD"/>
</dbReference>
<keyword evidence="6" id="KW-0812">Transmembrane</keyword>
<proteinExistence type="predicted"/>
<dbReference type="NCBIfam" id="TIGR03696">
    <property type="entry name" value="Rhs_assc_core"/>
    <property type="match status" value="1"/>
</dbReference>
<feature type="transmembrane region" description="Helical" evidence="6">
    <location>
        <begin position="1884"/>
        <end position="1900"/>
    </location>
</feature>
<dbReference type="Proteomes" id="UP000281810">
    <property type="component" value="Chromosome"/>
</dbReference>
<dbReference type="InterPro" id="IPR003284">
    <property type="entry name" value="Sal_SpvB"/>
</dbReference>
<feature type="transmembrane region" description="Helical" evidence="6">
    <location>
        <begin position="1989"/>
        <end position="2010"/>
    </location>
</feature>
<dbReference type="InterPro" id="IPR022385">
    <property type="entry name" value="Rhs_assc_core"/>
</dbReference>
<dbReference type="NCBIfam" id="TIGR01643">
    <property type="entry name" value="YD_repeat_2x"/>
    <property type="match status" value="1"/>
</dbReference>
<dbReference type="PANTHER" id="PTHR32305">
    <property type="match status" value="1"/>
</dbReference>
<evidence type="ECO:0000256" key="2">
    <source>
        <dbReference type="ARBA" id="ARBA00022525"/>
    </source>
</evidence>
<evidence type="ECO:0000256" key="6">
    <source>
        <dbReference type="SAM" id="Phobius"/>
    </source>
</evidence>
<feature type="transmembrane region" description="Helical" evidence="6">
    <location>
        <begin position="1920"/>
        <end position="1944"/>
    </location>
</feature>
<sequence>MKKLYLFFTAILSTGVYSQSILNQAETGSRTVSDPQTVILAQGFHASSNVSNPFIAKIGVFTENNLTNPTNSDAGSTNPSGTTAPTGMSFHDTQGNIDVNGGGQLQYTLPIALPPGVKSVAPQINLVYTSGSGNGIAGYGWNLSGITSISRVGRTIEKDGEVRGIKLDYSDYYSFNGQRLILKSGEYGKDGAEYVTEKYSNVKIKSVGVAQTATPQPMYFHVTFEDGSQAWYGDTQSDDPEFNSANARTSLDYYIVKWMDAQGNYISYNYEVTTGQMQGLVSRIATIAWGGNEKLNKPNFNEVKFDYIARDFVEDSYVGGFRFVQDKILKNITINANGSQFKKYLITHKKQGINYDFVDFITEQNSAESSANPVKFVYPENTQGDPDVLTLPDSEPFNGVKFTGDFNGDSYLDFVMTNGNIKLGAFNDNFSTISTNKSFNSKSLVVNTLIDTDGTINNGNGIIQLETNKLVGYVFKNNSFQKVFEKQVFENPCSNYSLPDRCTISTNIREGDLNGDGISDAFIEVSANVTLSYPCPGNNVAPSFEEPGNCIETHTIDVGNFIVDLKNQNNPVATYTNDAGVSDGLFQNQKYIDLDGDGKIDIINVTNTNYSVLEYVQTGTNQYLKKIRFTSNLFETKQNEFPVLYGDFNGDGKLDFTIPITEGKTGKDDWRFYMGTGIGFDSFVKTDFMMFKRPYQTWSSGCALVFKIHNYSIADLNHDGKSDIVHVMSENNLDIITGNRRKISYVIESRIVSGKENISLNFYSAPLKTFSFYNYDAYELAQFTPITNPIKSNNNYYDIFLYWKEKLHKIKSPTPLVELARIQSINQGNRITSVSYKELVPNDGYGFYYNSMKMTYPYISFDRINQSFAVSQLSQSNKIQQFKYRGYTANLHGKGILGFRQIARSSWFSNENTIVWFGEEIDPLNEGLLVKEWSVKTIGDVNSIFPTDISENNNQLLSYKKTDYSTDVLANGVKATLPWKSKTKDFLKDITTDSQIFYGSYYLPEETTTSINGGFATSETLMSYTHNPSGIGKDYYIGRPESKIESTTAYGDTKSTEENYDYSNNLLSNLSKKPSSSQGHINESYQYDGWGNIIEKTVKYQPPRGMTPPSLVQTEKAQYDDKGRFAIKKTDNLNLETNITYNDWGQVLTQTDPLGVILSNTYDGWGKLLTSKTNLTGQTTYTYAKNSDGGNVVTQYDPDGNISKKYTNKLGQEYKTQSKGFGQNNYVAKYRLYDAIGRQVKESEPYFDTATEELPSNVKWNEIEYDDTIFPTKVTAKAFNGKQMETTVSGRTTTVRELNGNLRTTAKTEDAVGNVITSTDKGGTINFGYNAAGQQISAKYGTNTVTTAYDDWGRKIEFNDPSNGIYTYHYDGLGRILTEISPKGTKEYTYNDFGQLATQQEYSNDGTSTNKSISYSYNSKGLLTSKQGTSNGKAYSNIVSYDTYGRVISTSENSNGKYFMKKGITYDDMMRIVSYEKSLYSSGQYTKVIIENVYDNWGGELYQVKDKAQNKVLWELQSTEADGKVLTAKLGGTSITNQYNSNNFLYTTQHKNLSNNATVLQMTYSFNAIKNELNTRTRGGDFNITENFEYDDNNRLVNWTDPVTGAFSQNAIKNTYDIKGRITNNDQVGEIKFTNSNKVYQATGMVLNTTGQQNFNEKLLQKITYNENNDPIFIDGLKGDVAFTYGLTEMRQMATYGGNFNKDGEGKFTKYYSEDGSYEIVRNNQTGQEKHILYIGGTPYESNILYLKDYTESSGSYKFLHKDYLGSILAITDEAGNAVEQRHYDAWGQFTHLKVGSQSMIVGVQQVTDFLANNSLLLDRGYTSHEHFSEVGLIHMNGRLYDSLLRRFLNADENIQDMFNTQNYNKYGYVLNNPMLYMDPSGEFIWMAVGFVIGAYMAGVQANGGWNPTKWNWGQTWGKIVMGGAIGAVSGGMGAAAGTAAMAASGFTGGVIGGAIAGSVGGLVGGAISGLGNSVIFGGNPITGTLTGALSGAVMGGVIGGVAGGVGTLWSNSRATDPSQLRNIWSNESVVAGRSPWAFNNIEKPTVTVGKIKTVIPGEVTPEGIDGTGTGTLKLQDLGDGVKIAPRPNEIVNSVKEFEYVKNFDKKIILNGDLDISDVDYKALYNSYSQSGKAIQGKNMSIKGYSFKYFDSYKGSIYPSTSLGGTPSMHIINNTTGWQYKIRFNIK</sequence>
<gene>
    <name evidence="8" type="ORF">EIB74_04165</name>
</gene>
<keyword evidence="2" id="KW-0964">Secreted</keyword>
<dbReference type="EMBL" id="CP034161">
    <property type="protein sequence ID" value="AZI39201.1"/>
    <property type="molecule type" value="Genomic_DNA"/>
</dbReference>
<dbReference type="Pfam" id="PF03534">
    <property type="entry name" value="SpvB"/>
    <property type="match status" value="1"/>
</dbReference>
<organism evidence="8 9">
    <name type="scientific">Epilithonimonas vandammei</name>
    <dbReference type="NCBI Taxonomy" id="2487072"/>
    <lineage>
        <taxon>Bacteria</taxon>
        <taxon>Pseudomonadati</taxon>
        <taxon>Bacteroidota</taxon>
        <taxon>Flavobacteriia</taxon>
        <taxon>Flavobacteriales</taxon>
        <taxon>Weeksellaceae</taxon>
        <taxon>Chryseobacterium group</taxon>
        <taxon>Epilithonimonas</taxon>
    </lineage>
</organism>
<dbReference type="InterPro" id="IPR050708">
    <property type="entry name" value="T6SS_VgrG/RHS"/>
</dbReference>